<organism evidence="2 3">
    <name type="scientific">Dreissena polymorpha</name>
    <name type="common">Zebra mussel</name>
    <name type="synonym">Mytilus polymorpha</name>
    <dbReference type="NCBI Taxonomy" id="45954"/>
    <lineage>
        <taxon>Eukaryota</taxon>
        <taxon>Metazoa</taxon>
        <taxon>Spiralia</taxon>
        <taxon>Lophotrochozoa</taxon>
        <taxon>Mollusca</taxon>
        <taxon>Bivalvia</taxon>
        <taxon>Autobranchia</taxon>
        <taxon>Heteroconchia</taxon>
        <taxon>Euheterodonta</taxon>
        <taxon>Imparidentia</taxon>
        <taxon>Neoheterodontei</taxon>
        <taxon>Myida</taxon>
        <taxon>Dreissenoidea</taxon>
        <taxon>Dreissenidae</taxon>
        <taxon>Dreissena</taxon>
    </lineage>
</organism>
<name>A0A9D4BE42_DREPO</name>
<evidence type="ECO:0000313" key="2">
    <source>
        <dbReference type="EMBL" id="KAH3690459.1"/>
    </source>
</evidence>
<dbReference type="PANTHER" id="PTHR21301:SF11">
    <property type="entry name" value="GIY-YIG DOMAIN-CONTAINING PROTEIN"/>
    <property type="match status" value="1"/>
</dbReference>
<accession>A0A9D4BE42</accession>
<keyword evidence="3" id="KW-1185">Reference proteome</keyword>
<reference evidence="2" key="1">
    <citation type="journal article" date="2019" name="bioRxiv">
        <title>The Genome of the Zebra Mussel, Dreissena polymorpha: A Resource for Invasive Species Research.</title>
        <authorList>
            <person name="McCartney M.A."/>
            <person name="Auch B."/>
            <person name="Kono T."/>
            <person name="Mallez S."/>
            <person name="Zhang Y."/>
            <person name="Obille A."/>
            <person name="Becker A."/>
            <person name="Abrahante J.E."/>
            <person name="Garbe J."/>
            <person name="Badalamenti J.P."/>
            <person name="Herman A."/>
            <person name="Mangelson H."/>
            <person name="Liachko I."/>
            <person name="Sullivan S."/>
            <person name="Sone E.D."/>
            <person name="Koren S."/>
            <person name="Silverstein K.A.T."/>
            <person name="Beckman K.B."/>
            <person name="Gohl D.M."/>
        </authorList>
    </citation>
    <scope>NUCLEOTIDE SEQUENCE</scope>
    <source>
        <strain evidence="2">Duluth1</strain>
        <tissue evidence="2">Whole animal</tissue>
    </source>
</reference>
<dbReference type="EMBL" id="JAIWYP010000063">
    <property type="protein sequence ID" value="KAH3690459.1"/>
    <property type="molecule type" value="Genomic_DNA"/>
</dbReference>
<dbReference type="PANTHER" id="PTHR21301">
    <property type="entry name" value="REVERSE TRANSCRIPTASE"/>
    <property type="match status" value="1"/>
</dbReference>
<feature type="region of interest" description="Disordered" evidence="1">
    <location>
        <begin position="90"/>
        <end position="132"/>
    </location>
</feature>
<evidence type="ECO:0000256" key="1">
    <source>
        <dbReference type="SAM" id="MobiDB-lite"/>
    </source>
</evidence>
<gene>
    <name evidence="2" type="ORF">DPMN_192086</name>
</gene>
<sequence>MAPLWDLRFSPIHFEDKAFRTSPHPPGLWFRYVDDIHTKQKVEHVEEFTEHIHSIDPDIKFTKEKEENNEHKLSVVRTRLGRAKSIITEEHDLNNEMQHCHHPEWALKKGREQTSKPKPGQAKSKGNVPLNS</sequence>
<proteinExistence type="predicted"/>
<feature type="compositionally biased region" description="Basic and acidic residues" evidence="1">
    <location>
        <begin position="90"/>
        <end position="115"/>
    </location>
</feature>
<protein>
    <submittedName>
        <fullName evidence="2">Uncharacterized protein</fullName>
    </submittedName>
</protein>
<comment type="caution">
    <text evidence="2">The sequence shown here is derived from an EMBL/GenBank/DDBJ whole genome shotgun (WGS) entry which is preliminary data.</text>
</comment>
<dbReference type="AlphaFoldDB" id="A0A9D4BE42"/>
<dbReference type="Proteomes" id="UP000828390">
    <property type="component" value="Unassembled WGS sequence"/>
</dbReference>
<evidence type="ECO:0000313" key="3">
    <source>
        <dbReference type="Proteomes" id="UP000828390"/>
    </source>
</evidence>
<reference evidence="2" key="2">
    <citation type="submission" date="2020-11" db="EMBL/GenBank/DDBJ databases">
        <authorList>
            <person name="McCartney M.A."/>
            <person name="Auch B."/>
            <person name="Kono T."/>
            <person name="Mallez S."/>
            <person name="Becker A."/>
            <person name="Gohl D.M."/>
            <person name="Silverstein K.A.T."/>
            <person name="Koren S."/>
            <person name="Bechman K.B."/>
            <person name="Herman A."/>
            <person name="Abrahante J.E."/>
            <person name="Garbe J."/>
        </authorList>
    </citation>
    <scope>NUCLEOTIDE SEQUENCE</scope>
    <source>
        <strain evidence="2">Duluth1</strain>
        <tissue evidence="2">Whole animal</tissue>
    </source>
</reference>